<dbReference type="OrthoDB" id="9785438at2"/>
<reference evidence="1 2" key="1">
    <citation type="submission" date="2018-07" db="EMBL/GenBank/DDBJ databases">
        <title>Bacillus sp. YLB-04 draft genome sequence.</title>
        <authorList>
            <person name="Yu L."/>
            <person name="Tang X."/>
        </authorList>
    </citation>
    <scope>NUCLEOTIDE SEQUENCE [LARGE SCALE GENOMIC DNA]</scope>
    <source>
        <strain evidence="1 2">YLB-04</strain>
    </source>
</reference>
<gene>
    <name evidence="1" type="ORF">DRW41_13935</name>
</gene>
<dbReference type="Proteomes" id="UP000257144">
    <property type="component" value="Unassembled WGS sequence"/>
</dbReference>
<accession>A0A3D8GPN7</accession>
<proteinExistence type="predicted"/>
<keyword evidence="2" id="KW-1185">Reference proteome</keyword>
<dbReference type="RefSeq" id="WP_115452618.1">
    <property type="nucleotide sequence ID" value="NZ_QNQT01000006.1"/>
</dbReference>
<organism evidence="1 2">
    <name type="scientific">Neobacillus piezotolerans</name>
    <dbReference type="NCBI Taxonomy" id="2259171"/>
    <lineage>
        <taxon>Bacteria</taxon>
        <taxon>Bacillati</taxon>
        <taxon>Bacillota</taxon>
        <taxon>Bacilli</taxon>
        <taxon>Bacillales</taxon>
        <taxon>Bacillaceae</taxon>
        <taxon>Neobacillus</taxon>
    </lineage>
</organism>
<protein>
    <submittedName>
        <fullName evidence="1">DUF393 domain-containing protein</fullName>
    </submittedName>
</protein>
<dbReference type="InterPro" id="IPR007263">
    <property type="entry name" value="DCC1-like"/>
</dbReference>
<name>A0A3D8GPN7_9BACI</name>
<dbReference type="Pfam" id="PF04134">
    <property type="entry name" value="DCC1-like"/>
    <property type="match status" value="1"/>
</dbReference>
<evidence type="ECO:0000313" key="2">
    <source>
        <dbReference type="Proteomes" id="UP000257144"/>
    </source>
</evidence>
<dbReference type="GO" id="GO:0015035">
    <property type="term" value="F:protein-disulfide reductase activity"/>
    <property type="evidence" value="ECO:0007669"/>
    <property type="project" value="InterPro"/>
</dbReference>
<evidence type="ECO:0000313" key="1">
    <source>
        <dbReference type="EMBL" id="RDU36129.1"/>
    </source>
</evidence>
<dbReference type="EMBL" id="QNQT01000006">
    <property type="protein sequence ID" value="RDU36129.1"/>
    <property type="molecule type" value="Genomic_DNA"/>
</dbReference>
<dbReference type="AlphaFoldDB" id="A0A3D8GPN7"/>
<comment type="caution">
    <text evidence="1">The sequence shown here is derived from an EMBL/GenBank/DDBJ whole genome shotgun (WGS) entry which is preliminary data.</text>
</comment>
<sequence length="124" mass="14211">MKLLALYDGNCVLCNKTKAKAQKLDWLGRVQWISLQDYEKQGREPSFRAIDLRRELHLIGEGGKVYKGFFAARKLLIQFPATFLPALFLYLPFAKMAGVPIYNWAARNRYKWMGETCADGSCSI</sequence>